<evidence type="ECO:0008006" key="3">
    <source>
        <dbReference type="Google" id="ProtNLM"/>
    </source>
</evidence>
<dbReference type="RefSeq" id="WP_322808403.1">
    <property type="nucleotide sequence ID" value="NZ_JAVBVO010000001.1"/>
</dbReference>
<evidence type="ECO:0000313" key="2">
    <source>
        <dbReference type="Proteomes" id="UP001290462"/>
    </source>
</evidence>
<evidence type="ECO:0000313" key="1">
    <source>
        <dbReference type="EMBL" id="MDZ5757491.1"/>
    </source>
</evidence>
<accession>A0AAW9K2G3</accession>
<dbReference type="AlphaFoldDB" id="A0AAW9K2G3"/>
<comment type="caution">
    <text evidence="1">The sequence shown here is derived from an EMBL/GenBank/DDBJ whole genome shotgun (WGS) entry which is preliminary data.</text>
</comment>
<dbReference type="EMBL" id="JAVBVO010000001">
    <property type="protein sequence ID" value="MDZ5757491.1"/>
    <property type="molecule type" value="Genomic_DNA"/>
</dbReference>
<name>A0AAW9K2G3_CARML</name>
<gene>
    <name evidence="1" type="ORF">RAK27_02315</name>
</gene>
<reference evidence="1" key="1">
    <citation type="submission" date="2023-08" db="EMBL/GenBank/DDBJ databases">
        <title>Genomic characterization of piscicolin 126 produced by Carnobacterium maltaromaticum CM22 strain isolated from salmon (Salmo salar).</title>
        <authorList>
            <person name="Gonzalez-Gragera E."/>
            <person name="Garcia-Lopez J.D."/>
            <person name="Teso-Perez C."/>
            <person name="Gimenez-Hernandez I."/>
            <person name="Peralta-Sanchez J.M."/>
            <person name="Valdivia E."/>
            <person name="Montalban-Lopez M."/>
            <person name="Martin-Platero A.M."/>
            <person name="Banos A."/>
            <person name="Martinez-Bueno M."/>
        </authorList>
    </citation>
    <scope>NUCLEOTIDE SEQUENCE</scope>
    <source>
        <strain evidence="1">CM22</strain>
    </source>
</reference>
<organism evidence="1 2">
    <name type="scientific">Carnobacterium maltaromaticum</name>
    <name type="common">Carnobacterium piscicola</name>
    <dbReference type="NCBI Taxonomy" id="2751"/>
    <lineage>
        <taxon>Bacteria</taxon>
        <taxon>Bacillati</taxon>
        <taxon>Bacillota</taxon>
        <taxon>Bacilli</taxon>
        <taxon>Lactobacillales</taxon>
        <taxon>Carnobacteriaceae</taxon>
        <taxon>Carnobacterium</taxon>
    </lineage>
</organism>
<protein>
    <recommendedName>
        <fullName evidence="3">Butirosin biosynthesis protein H N-terminal domain-containing protein</fullName>
    </recommendedName>
</protein>
<sequence>MNEKKLSLLTTQFYYCYSKTISIIIDIPELEIIQNKELLLLQINYKTMALSSKLFSITNEYLESYCDLYSISGEDIVNKLTTIDDGLYCLLTETNNLKYCNTFIAHPDMLHYVVIEKKNSRFYIIDFINETKFYKEIMLSNMNFKSSVLTVIKKNGIKKNEISAETIINYYYEKKTDNNKYDIYKKKIYNTVFTLDSAIDFATSGMLSTRLAIIDLYLKENKSNEFSGFLISLNNLNEKIKLLLVKLHFSNSIKDKMKLKNSICLFEELEEKILDQLRR</sequence>
<proteinExistence type="predicted"/>
<dbReference type="Proteomes" id="UP001290462">
    <property type="component" value="Unassembled WGS sequence"/>
</dbReference>